<keyword evidence="6" id="KW-0521">NADP</keyword>
<keyword evidence="9" id="KW-1015">Disulfide bond</keyword>
<dbReference type="GO" id="GO:0005739">
    <property type="term" value="C:mitochondrion"/>
    <property type="evidence" value="ECO:0007669"/>
    <property type="project" value="TreeGrafter"/>
</dbReference>
<dbReference type="InterPro" id="IPR036188">
    <property type="entry name" value="FAD/NAD-bd_sf"/>
</dbReference>
<dbReference type="GO" id="GO:0004791">
    <property type="term" value="F:thioredoxin-disulfide reductase (NADPH) activity"/>
    <property type="evidence" value="ECO:0007669"/>
    <property type="project" value="UniProtKB-EC"/>
</dbReference>
<evidence type="ECO:0000256" key="17">
    <source>
        <dbReference type="ARBA" id="ARBA00048992"/>
    </source>
</evidence>
<dbReference type="Proteomes" id="UP000824540">
    <property type="component" value="Unassembled WGS sequence"/>
</dbReference>
<comment type="cofactor">
    <cofactor evidence="1">
        <name>FAD</name>
        <dbReference type="ChEBI" id="CHEBI:57692"/>
    </cofactor>
</comment>
<keyword evidence="21" id="KW-1185">Reference proteome</keyword>
<gene>
    <name evidence="20" type="ORF">JZ751_022234</name>
</gene>
<dbReference type="NCBIfam" id="TIGR01438">
    <property type="entry name" value="TGR"/>
    <property type="match status" value="1"/>
</dbReference>
<dbReference type="GO" id="GO:0034599">
    <property type="term" value="P:cellular response to oxidative stress"/>
    <property type="evidence" value="ECO:0007669"/>
    <property type="project" value="TreeGrafter"/>
</dbReference>
<dbReference type="SUPFAM" id="SSF55424">
    <property type="entry name" value="FAD/NAD-linked reductases, dimerisation (C-terminal) domain"/>
    <property type="match status" value="1"/>
</dbReference>
<feature type="domain" description="Pyridine nucleotide-disulphide oxidoreductase dimerisation" evidence="18">
    <location>
        <begin position="402"/>
        <end position="509"/>
    </location>
</feature>
<dbReference type="FunFam" id="3.30.390.30:FF:000004">
    <property type="entry name" value="Thioredoxin reductase 1, cytoplasmic"/>
    <property type="match status" value="1"/>
</dbReference>
<organism evidence="20 21">
    <name type="scientific">Albula glossodonta</name>
    <name type="common">roundjaw bonefish</name>
    <dbReference type="NCBI Taxonomy" id="121402"/>
    <lineage>
        <taxon>Eukaryota</taxon>
        <taxon>Metazoa</taxon>
        <taxon>Chordata</taxon>
        <taxon>Craniata</taxon>
        <taxon>Vertebrata</taxon>
        <taxon>Euteleostomi</taxon>
        <taxon>Actinopterygii</taxon>
        <taxon>Neopterygii</taxon>
        <taxon>Teleostei</taxon>
        <taxon>Albuliformes</taxon>
        <taxon>Albulidae</taxon>
        <taxon>Albula</taxon>
    </lineage>
</organism>
<evidence type="ECO:0000256" key="13">
    <source>
        <dbReference type="ARBA" id="ARBA00044212"/>
    </source>
</evidence>
<dbReference type="OrthoDB" id="5956163at2759"/>
<dbReference type="Gene3D" id="3.30.390.30">
    <property type="match status" value="1"/>
</dbReference>
<evidence type="ECO:0000259" key="18">
    <source>
        <dbReference type="Pfam" id="PF02852"/>
    </source>
</evidence>
<keyword evidence="10" id="KW-0676">Redox-active center</keyword>
<dbReference type="InterPro" id="IPR023753">
    <property type="entry name" value="FAD/NAD-binding_dom"/>
</dbReference>
<evidence type="ECO:0000256" key="4">
    <source>
        <dbReference type="ARBA" id="ARBA00022630"/>
    </source>
</evidence>
<evidence type="ECO:0000256" key="1">
    <source>
        <dbReference type="ARBA" id="ARBA00001974"/>
    </source>
</evidence>
<keyword evidence="5" id="KW-0274">FAD</keyword>
<protein>
    <recommendedName>
        <fullName evidence="12">Thioredoxin reductase 1, cytoplasmic</fullName>
        <ecNumber evidence="11">1.11.1.2</ecNumber>
        <ecNumber evidence="3">1.8.1.9</ecNumber>
    </recommendedName>
    <alternativeName>
        <fullName evidence="14">Peroxidase TXNRD1</fullName>
    </alternativeName>
    <alternativeName>
        <fullName evidence="13">Thioredoxin reductase TR1</fullName>
    </alternativeName>
</protein>
<comment type="function">
    <text evidence="15">Reduces disulfideprotein thioredoxin (Trx) to its dithiol-containing form. Homodimeric flavoprotein involved in the regulation of cellular redox reactions, growth and differentiation. Contains a selenocysteine residue at the C-terminal active site that is essential for catalysis. Also has reductase activity on hydrogen peroxide (H2O2).</text>
</comment>
<evidence type="ECO:0000313" key="20">
    <source>
        <dbReference type="EMBL" id="KAG9339921.1"/>
    </source>
</evidence>
<evidence type="ECO:0000256" key="5">
    <source>
        <dbReference type="ARBA" id="ARBA00022827"/>
    </source>
</evidence>
<dbReference type="Pfam" id="PF02852">
    <property type="entry name" value="Pyr_redox_dim"/>
    <property type="match status" value="1"/>
</dbReference>
<evidence type="ECO:0000259" key="19">
    <source>
        <dbReference type="Pfam" id="PF07992"/>
    </source>
</evidence>
<dbReference type="EC" id="1.8.1.9" evidence="3"/>
<comment type="catalytic activity">
    <reaction evidence="17">
        <text>H2O2 + NADPH + H(+) = NADP(+) + 2 H2O</text>
        <dbReference type="Rhea" id="RHEA:15173"/>
        <dbReference type="ChEBI" id="CHEBI:15377"/>
        <dbReference type="ChEBI" id="CHEBI:15378"/>
        <dbReference type="ChEBI" id="CHEBI:16240"/>
        <dbReference type="ChEBI" id="CHEBI:57783"/>
        <dbReference type="ChEBI" id="CHEBI:58349"/>
        <dbReference type="EC" id="1.11.1.2"/>
    </reaction>
    <physiologicalReaction direction="left-to-right" evidence="17">
        <dbReference type="Rhea" id="RHEA:15174"/>
    </physiologicalReaction>
</comment>
<evidence type="ECO:0000313" key="21">
    <source>
        <dbReference type="Proteomes" id="UP000824540"/>
    </source>
</evidence>
<comment type="similarity">
    <text evidence="2">Belongs to the class-I pyridine nucleotide-disulfide oxidoreductase family.</text>
</comment>
<keyword evidence="4" id="KW-0285">Flavoprotein</keyword>
<evidence type="ECO:0000256" key="8">
    <source>
        <dbReference type="ARBA" id="ARBA00023002"/>
    </source>
</evidence>
<reference evidence="20" key="1">
    <citation type="thesis" date="2021" institute="BYU ScholarsArchive" country="Provo, UT, USA">
        <title>Applications of and Algorithms for Genome Assembly and Genomic Analyses with an Emphasis on Marine Teleosts.</title>
        <authorList>
            <person name="Pickett B.D."/>
        </authorList>
    </citation>
    <scope>NUCLEOTIDE SEQUENCE</scope>
    <source>
        <strain evidence="20">HI-2016</strain>
    </source>
</reference>
<proteinExistence type="inferred from homology"/>
<accession>A0A8T2NLK7</accession>
<dbReference type="GO" id="GO:0050660">
    <property type="term" value="F:flavin adenine dinucleotide binding"/>
    <property type="evidence" value="ECO:0007669"/>
    <property type="project" value="InterPro"/>
</dbReference>
<keyword evidence="8" id="KW-0560">Oxidoreductase</keyword>
<dbReference type="Gene3D" id="3.50.50.60">
    <property type="entry name" value="FAD/NAD(P)-binding domain"/>
    <property type="match status" value="2"/>
</dbReference>
<dbReference type="InterPro" id="IPR046952">
    <property type="entry name" value="GSHR/TRXR-like"/>
</dbReference>
<evidence type="ECO:0000256" key="3">
    <source>
        <dbReference type="ARBA" id="ARBA00012610"/>
    </source>
</evidence>
<evidence type="ECO:0000256" key="15">
    <source>
        <dbReference type="ARBA" id="ARBA00045717"/>
    </source>
</evidence>
<dbReference type="GO" id="GO:0006749">
    <property type="term" value="P:glutathione metabolic process"/>
    <property type="evidence" value="ECO:0007669"/>
    <property type="project" value="TreeGrafter"/>
</dbReference>
<dbReference type="EC" id="1.11.1.2" evidence="11"/>
<dbReference type="PRINTS" id="PR00411">
    <property type="entry name" value="PNDRDTASEI"/>
</dbReference>
<dbReference type="GO" id="GO:0005829">
    <property type="term" value="C:cytosol"/>
    <property type="evidence" value="ECO:0007669"/>
    <property type="project" value="TreeGrafter"/>
</dbReference>
<evidence type="ECO:0000256" key="6">
    <source>
        <dbReference type="ARBA" id="ARBA00022857"/>
    </source>
</evidence>
<dbReference type="FunFam" id="3.50.50.60:FF:000012">
    <property type="entry name" value="Thioredoxin reductase 1, cytoplasmic"/>
    <property type="match status" value="1"/>
</dbReference>
<dbReference type="Pfam" id="PF07992">
    <property type="entry name" value="Pyr_redox_2"/>
    <property type="match status" value="1"/>
</dbReference>
<evidence type="ECO:0000256" key="7">
    <source>
        <dbReference type="ARBA" id="ARBA00022933"/>
    </source>
</evidence>
<dbReference type="GO" id="GO:0050137">
    <property type="term" value="F:NADPH peroxidase activity"/>
    <property type="evidence" value="ECO:0007669"/>
    <property type="project" value="UniProtKB-EC"/>
</dbReference>
<dbReference type="InterPro" id="IPR006338">
    <property type="entry name" value="Thioredoxin/glutathione_Rdtase"/>
</dbReference>
<dbReference type="GO" id="GO:0045454">
    <property type="term" value="P:cell redox homeostasis"/>
    <property type="evidence" value="ECO:0007669"/>
    <property type="project" value="InterPro"/>
</dbReference>
<name>A0A8T2NLK7_9TELE</name>
<sequence>MSPVHSPNTGSVGSLGPFTAGHATLNLSTYTGPLETFSEWTRDHTNMTLWSLVTDLVGLLRPSHPPLLLLDVFTAPHPLISHSGLGAGCANVGCVPRKLMYQAAQLGRALKDSRRFGWECEERVSHSWSSMAEAVQNHIKSFNLCHYQDLLDSRVTYLSAFGELVGPHTIKVMDAYGNETYYSAAVFIISTRGRPRYLGVPGDREYCVTSDDLLSLPRCPGRTLVVGASVVGLECAGFLSGLGLEVTVMVRSVLLRGWDRKMAQKIENHMFVHGVSFLHHFVPVKIEQVQEGQPGRLRVTAQSTHGTDTYQGEFDTVLLAIGRDACIEDIAIDRAGVQYSHRTGKIPVNENEQTNVGHIFAVGGVQEGRSELGLTPVAIQAGRLLARRLYRGQSTKCDYTNVPFTVFTPIEYAACGLSEESANHTYGGDNIEVYHSYFWPVEWTLPARDKNSCYVKVICHIPDHERVVGLHVLGPNAGEIVQGFAAALRCGLTKEQLDTTTGVHPGCAE</sequence>
<evidence type="ECO:0000256" key="12">
    <source>
        <dbReference type="ARBA" id="ARBA00044068"/>
    </source>
</evidence>
<dbReference type="InterPro" id="IPR016156">
    <property type="entry name" value="FAD/NAD-linked_Rdtase_dimer_sf"/>
</dbReference>
<dbReference type="InterPro" id="IPR004099">
    <property type="entry name" value="Pyr_nucl-diS_OxRdtase_dimer"/>
</dbReference>
<dbReference type="AlphaFoldDB" id="A0A8T2NLK7"/>
<dbReference type="GO" id="GO:0004362">
    <property type="term" value="F:glutathione-disulfide reductase (NADPH) activity"/>
    <property type="evidence" value="ECO:0007669"/>
    <property type="project" value="TreeGrafter"/>
</dbReference>
<comment type="catalytic activity">
    <reaction evidence="16">
        <text>[thioredoxin]-dithiol + NADP(+) = [thioredoxin]-disulfide + NADPH + H(+)</text>
        <dbReference type="Rhea" id="RHEA:20345"/>
        <dbReference type="Rhea" id="RHEA-COMP:10698"/>
        <dbReference type="Rhea" id="RHEA-COMP:10700"/>
        <dbReference type="ChEBI" id="CHEBI:15378"/>
        <dbReference type="ChEBI" id="CHEBI:29950"/>
        <dbReference type="ChEBI" id="CHEBI:50058"/>
        <dbReference type="ChEBI" id="CHEBI:57783"/>
        <dbReference type="ChEBI" id="CHEBI:58349"/>
        <dbReference type="EC" id="1.8.1.9"/>
    </reaction>
    <physiologicalReaction direction="right-to-left" evidence="16">
        <dbReference type="Rhea" id="RHEA:20347"/>
    </physiologicalReaction>
</comment>
<evidence type="ECO:0000256" key="16">
    <source>
        <dbReference type="ARBA" id="ARBA00047387"/>
    </source>
</evidence>
<keyword evidence="7" id="KW-0712">Selenocysteine</keyword>
<evidence type="ECO:0000256" key="14">
    <source>
        <dbReference type="ARBA" id="ARBA00044275"/>
    </source>
</evidence>
<evidence type="ECO:0000256" key="2">
    <source>
        <dbReference type="ARBA" id="ARBA00007532"/>
    </source>
</evidence>
<dbReference type="EMBL" id="JAFBMS010000048">
    <property type="protein sequence ID" value="KAG9339921.1"/>
    <property type="molecule type" value="Genomic_DNA"/>
</dbReference>
<dbReference type="PANTHER" id="PTHR42737:SF8">
    <property type="entry name" value="THIOREDOXIN-DISULFIDE REDUCTASE"/>
    <property type="match status" value="1"/>
</dbReference>
<evidence type="ECO:0000256" key="9">
    <source>
        <dbReference type="ARBA" id="ARBA00023157"/>
    </source>
</evidence>
<evidence type="ECO:0000256" key="10">
    <source>
        <dbReference type="ARBA" id="ARBA00023284"/>
    </source>
</evidence>
<comment type="caution">
    <text evidence="20">The sequence shown here is derived from an EMBL/GenBank/DDBJ whole genome shotgun (WGS) entry which is preliminary data.</text>
</comment>
<feature type="domain" description="FAD/NAD(P)-binding" evidence="19">
    <location>
        <begin position="85"/>
        <end position="382"/>
    </location>
</feature>
<dbReference type="SUPFAM" id="SSF51905">
    <property type="entry name" value="FAD/NAD(P)-binding domain"/>
    <property type="match status" value="1"/>
</dbReference>
<feature type="non-terminal residue" evidence="20">
    <location>
        <position position="1"/>
    </location>
</feature>
<evidence type="ECO:0000256" key="11">
    <source>
        <dbReference type="ARBA" id="ARBA00044049"/>
    </source>
</evidence>
<dbReference type="PRINTS" id="PR00368">
    <property type="entry name" value="FADPNR"/>
</dbReference>
<dbReference type="PANTHER" id="PTHR42737">
    <property type="entry name" value="GLUTATHIONE REDUCTASE"/>
    <property type="match status" value="1"/>
</dbReference>